<gene>
    <name evidence="1" type="ORF">BCO_0900023</name>
</gene>
<accession>W5SVX0</accession>
<organism evidence="1">
    <name type="scientific">Borrelia coriaceae ATCC 43381</name>
    <dbReference type="NCBI Taxonomy" id="1408429"/>
    <lineage>
        <taxon>Bacteria</taxon>
        <taxon>Pseudomonadati</taxon>
        <taxon>Spirochaetota</taxon>
        <taxon>Spirochaetia</taxon>
        <taxon>Spirochaetales</taxon>
        <taxon>Borreliaceae</taxon>
        <taxon>Borrelia</taxon>
    </lineage>
</organism>
<dbReference type="HOGENOM" id="CLU_3325217_0_0_12"/>
<evidence type="ECO:0000313" key="2">
    <source>
        <dbReference type="Proteomes" id="UP000019330"/>
    </source>
</evidence>
<evidence type="ECO:0000313" key="1">
    <source>
        <dbReference type="EMBL" id="AHH11080.1"/>
    </source>
</evidence>
<dbReference type="EMBL" id="CP005746">
    <property type="protein sequence ID" value="AHH11080.1"/>
    <property type="molecule type" value="Genomic_DNA"/>
</dbReference>
<sequence length="38" mass="4894">MIFDFFKRFFFKFEFFAIHFDFNILVYGFCKENECEEF</sequence>
<reference evidence="1" key="1">
    <citation type="submission" date="2013-04" db="EMBL/GenBank/DDBJ databases">
        <title>Comparative Genomics of Relapsing Fever Spirochetes.</title>
        <authorList>
            <person name="Schwan T.G."/>
            <person name="Raffel S.J."/>
            <person name="Porcella S.F."/>
            <person name="Martens C.A."/>
            <person name="Bruno D.P."/>
            <person name="Ricklefs S.M."/>
            <person name="Barbian K.B."/>
        </authorList>
    </citation>
    <scope>NUCLEOTIDE SEQUENCE</scope>
    <source>
        <strain evidence="1">Co53</strain>
        <plasmid evidence="1">unnamed</plasmid>
    </source>
</reference>
<dbReference type="Proteomes" id="UP000019330">
    <property type="component" value="Plasmid unnamed"/>
</dbReference>
<geneLocation type="plasmid" evidence="1 2">
    <name>unnamed</name>
</geneLocation>
<name>W5SVX0_9SPIR</name>
<proteinExistence type="predicted"/>
<keyword evidence="1" id="KW-0614">Plasmid</keyword>
<keyword evidence="2" id="KW-1185">Reference proteome</keyword>
<protein>
    <submittedName>
        <fullName evidence="1">Uncharacterized protein</fullName>
    </submittedName>
</protein>
<dbReference type="AlphaFoldDB" id="W5SVX0"/>